<evidence type="ECO:0000256" key="1">
    <source>
        <dbReference type="SAM" id="MobiDB-lite"/>
    </source>
</evidence>
<evidence type="ECO:0000313" key="2">
    <source>
        <dbReference type="EMBL" id="CAD9825028.1"/>
    </source>
</evidence>
<accession>A0A7S2XSJ4</accession>
<feature type="region of interest" description="Disordered" evidence="1">
    <location>
        <begin position="142"/>
        <end position="189"/>
    </location>
</feature>
<dbReference type="EMBL" id="HBHQ01025016">
    <property type="protein sequence ID" value="CAD9825028.1"/>
    <property type="molecule type" value="Transcribed_RNA"/>
</dbReference>
<feature type="compositionally biased region" description="Basic residues" evidence="1">
    <location>
        <begin position="168"/>
        <end position="183"/>
    </location>
</feature>
<name>A0A7S2XSJ4_9STRA</name>
<dbReference type="GO" id="GO:0003723">
    <property type="term" value="F:RNA binding"/>
    <property type="evidence" value="ECO:0007669"/>
    <property type="project" value="TreeGrafter"/>
</dbReference>
<dbReference type="AlphaFoldDB" id="A0A7S2XSJ4"/>
<gene>
    <name evidence="2" type="ORF">ASEP1449_LOCUS16862</name>
</gene>
<sequence>MVGRGALTKPWIFQEFRDDAVWEPDMNERITVYRTLACYMKDHFGDDDMGRKKSWNFLPWHFQFLSRYMPLPENEYGSLSLESPLIQNRILRPTDISPLESLLSHRSEDTHMLIAAALWESESNADAVTKLNTLAESHQFRDIQTNASGKDTDDAEETTELANIPKNSKGRWNQRRGRNPKPKRSPEEIVAVRAERAAKKLALENSTNA</sequence>
<reference evidence="2" key="1">
    <citation type="submission" date="2021-01" db="EMBL/GenBank/DDBJ databases">
        <authorList>
            <person name="Corre E."/>
            <person name="Pelletier E."/>
            <person name="Niang G."/>
            <person name="Scheremetjew M."/>
            <person name="Finn R."/>
            <person name="Kale V."/>
            <person name="Holt S."/>
            <person name="Cochrane G."/>
            <person name="Meng A."/>
            <person name="Brown T."/>
            <person name="Cohen L."/>
        </authorList>
    </citation>
    <scope>NUCLEOTIDE SEQUENCE</scope>
    <source>
        <strain evidence="2">CCMP2084</strain>
    </source>
</reference>
<protein>
    <submittedName>
        <fullName evidence="2">Uncharacterized protein</fullName>
    </submittedName>
</protein>
<dbReference type="GO" id="GO:0017150">
    <property type="term" value="F:tRNA dihydrouridine synthase activity"/>
    <property type="evidence" value="ECO:0007669"/>
    <property type="project" value="TreeGrafter"/>
</dbReference>
<organism evidence="2">
    <name type="scientific">Attheya septentrionalis</name>
    <dbReference type="NCBI Taxonomy" id="420275"/>
    <lineage>
        <taxon>Eukaryota</taxon>
        <taxon>Sar</taxon>
        <taxon>Stramenopiles</taxon>
        <taxon>Ochrophyta</taxon>
        <taxon>Bacillariophyta</taxon>
        <taxon>Coscinodiscophyceae</taxon>
        <taxon>Chaetocerotophycidae</taxon>
        <taxon>Chaetocerotales</taxon>
        <taxon>Attheyaceae</taxon>
        <taxon>Attheya</taxon>
    </lineage>
</organism>
<proteinExistence type="predicted"/>
<dbReference type="PANTHER" id="PTHR45846:SF1">
    <property type="entry name" value="TRNA-DIHYDROURIDINE(47) SYNTHASE [NAD(P)(+)]-LIKE"/>
    <property type="match status" value="1"/>
</dbReference>
<dbReference type="PANTHER" id="PTHR45846">
    <property type="entry name" value="TRNA-DIHYDROURIDINE(47) SYNTHASE [NAD(P)(+)]-LIKE"/>
    <property type="match status" value="1"/>
</dbReference>